<dbReference type="Pfam" id="PF07963">
    <property type="entry name" value="N_methyl"/>
    <property type="match status" value="1"/>
</dbReference>
<dbReference type="SUPFAM" id="SSF54523">
    <property type="entry name" value="Pili subunits"/>
    <property type="match status" value="1"/>
</dbReference>
<dbReference type="GO" id="GO:0015628">
    <property type="term" value="P:protein secretion by the type II secretion system"/>
    <property type="evidence" value="ECO:0007669"/>
    <property type="project" value="UniProtKB-UniRule"/>
</dbReference>
<keyword evidence="3" id="KW-1003">Cell membrane</keyword>
<keyword evidence="12" id="KW-1185">Reference proteome</keyword>
<evidence type="ECO:0000256" key="8">
    <source>
        <dbReference type="ARBA" id="ARBA00023136"/>
    </source>
</evidence>
<evidence type="ECO:0000313" key="12">
    <source>
        <dbReference type="Proteomes" id="UP000286100"/>
    </source>
</evidence>
<dbReference type="OrthoDB" id="7189314at2"/>
<comment type="subcellular location">
    <subcellularLocation>
        <location evidence="1 9">Cell inner membrane</location>
        <topology evidence="1 9">Single-pass membrane protein</topology>
    </subcellularLocation>
</comment>
<accession>A0A418WNX6</accession>
<proteinExistence type="inferred from homology"/>
<dbReference type="InterPro" id="IPR012902">
    <property type="entry name" value="N_methyl_site"/>
</dbReference>
<dbReference type="NCBIfam" id="TIGR02532">
    <property type="entry name" value="IV_pilin_GFxxxE"/>
    <property type="match status" value="1"/>
</dbReference>
<dbReference type="GO" id="GO:0005886">
    <property type="term" value="C:plasma membrane"/>
    <property type="evidence" value="ECO:0007669"/>
    <property type="project" value="UniProtKB-SubCell"/>
</dbReference>
<evidence type="ECO:0000256" key="3">
    <source>
        <dbReference type="ARBA" id="ARBA00022475"/>
    </source>
</evidence>
<comment type="subunit">
    <text evidence="9">Type II secretion is composed of four main components: the outer membrane complex, the inner membrane complex, the cytoplasmic secretion ATPase and the periplasm-spanning pseudopilus.</text>
</comment>
<keyword evidence="7 9" id="KW-1133">Transmembrane helix</keyword>
<keyword evidence="8 9" id="KW-0472">Membrane</keyword>
<dbReference type="NCBIfam" id="TIGR01707">
    <property type="entry name" value="gspI"/>
    <property type="match status" value="1"/>
</dbReference>
<evidence type="ECO:0000313" key="11">
    <source>
        <dbReference type="EMBL" id="RJF92936.1"/>
    </source>
</evidence>
<evidence type="ECO:0000256" key="6">
    <source>
        <dbReference type="ARBA" id="ARBA00022692"/>
    </source>
</evidence>
<evidence type="ECO:0000256" key="2">
    <source>
        <dbReference type="ARBA" id="ARBA00008358"/>
    </source>
</evidence>
<comment type="function">
    <text evidence="9">Component of the type II secretion system required for the energy-dependent secretion of extracellular factors such as proteases and toxins from the periplasm.</text>
</comment>
<gene>
    <name evidence="11" type="primary">gspI</name>
    <name evidence="11" type="ORF">D3876_00660</name>
</gene>
<reference evidence="11 12" key="1">
    <citation type="submission" date="2018-09" db="EMBL/GenBank/DDBJ databases">
        <authorList>
            <person name="Zhu H."/>
        </authorList>
    </citation>
    <scope>NUCLEOTIDE SEQUENCE [LARGE SCALE GENOMIC DNA]</scope>
    <source>
        <strain evidence="11 12">K2R01-6</strain>
    </source>
</reference>
<dbReference type="PANTHER" id="PTHR38779:SF2">
    <property type="entry name" value="TYPE II SECRETION SYSTEM PROTEIN I-RELATED"/>
    <property type="match status" value="1"/>
</dbReference>
<feature type="domain" description="Type II secretion system protein GspI C-terminal" evidence="10">
    <location>
        <begin position="71"/>
        <end position="139"/>
    </location>
</feature>
<dbReference type="EMBL" id="QYUM01000002">
    <property type="protein sequence ID" value="RJF92936.1"/>
    <property type="molecule type" value="Genomic_DNA"/>
</dbReference>
<dbReference type="Proteomes" id="UP000286100">
    <property type="component" value="Unassembled WGS sequence"/>
</dbReference>
<evidence type="ECO:0000256" key="9">
    <source>
        <dbReference type="RuleBase" id="RU368030"/>
    </source>
</evidence>
<evidence type="ECO:0000259" key="10">
    <source>
        <dbReference type="Pfam" id="PF02501"/>
    </source>
</evidence>
<dbReference type="InterPro" id="IPR045584">
    <property type="entry name" value="Pilin-like"/>
</dbReference>
<protein>
    <recommendedName>
        <fullName evidence="9">Type II secretion system protein I</fullName>
        <shortName evidence="9">T2SS minor pseudopilin I</shortName>
    </recommendedName>
</protein>
<keyword evidence="5 9" id="KW-0997">Cell inner membrane</keyword>
<keyword evidence="6 9" id="KW-0812">Transmembrane</keyword>
<dbReference type="PANTHER" id="PTHR38779">
    <property type="entry name" value="TYPE II SECRETION SYSTEM PROTEIN I-RELATED"/>
    <property type="match status" value="1"/>
</dbReference>
<dbReference type="InterPro" id="IPR010052">
    <property type="entry name" value="T2SS_protein-GspI"/>
</dbReference>
<comment type="PTM">
    <text evidence="9">Cleaved by prepilin peptidase.</text>
</comment>
<keyword evidence="4 9" id="KW-0488">Methylation</keyword>
<evidence type="ECO:0000256" key="1">
    <source>
        <dbReference type="ARBA" id="ARBA00004377"/>
    </source>
</evidence>
<evidence type="ECO:0000256" key="4">
    <source>
        <dbReference type="ARBA" id="ARBA00022481"/>
    </source>
</evidence>
<dbReference type="Pfam" id="PF02501">
    <property type="entry name" value="T2SSI"/>
    <property type="match status" value="1"/>
</dbReference>
<dbReference type="PROSITE" id="PS00409">
    <property type="entry name" value="PROKAR_NTER_METHYL"/>
    <property type="match status" value="1"/>
</dbReference>
<dbReference type="RefSeq" id="WP_119759216.1">
    <property type="nucleotide sequence ID" value="NZ_QYUM01000002.1"/>
</dbReference>
<comment type="similarity">
    <text evidence="2 9">Belongs to the GSP I family.</text>
</comment>
<sequence length="150" mass="16323">MSDRKGFVPVVAEHGFGPARRSAEHGFMAPRRSAEHGFTLIEMIVALAVFSLAALALLRLEGATLSSTADLDQKLIAQIVARNVAVETLTDPMAPALGETSGEEANAGHRWRWQRRTTRPGDQRIVRIDIAVLDMAGRNQAGLTIVRQVK</sequence>
<dbReference type="InterPro" id="IPR003413">
    <property type="entry name" value="T2SS_GspI_C"/>
</dbReference>
<evidence type="ECO:0000256" key="5">
    <source>
        <dbReference type="ARBA" id="ARBA00022519"/>
    </source>
</evidence>
<name>A0A418WNX6_9SPHN</name>
<organism evidence="11 12">
    <name type="scientific">Sphingomonas cavernae</name>
    <dbReference type="NCBI Taxonomy" id="2320861"/>
    <lineage>
        <taxon>Bacteria</taxon>
        <taxon>Pseudomonadati</taxon>
        <taxon>Pseudomonadota</taxon>
        <taxon>Alphaproteobacteria</taxon>
        <taxon>Sphingomonadales</taxon>
        <taxon>Sphingomonadaceae</taxon>
        <taxon>Sphingomonas</taxon>
    </lineage>
</organism>
<dbReference type="AlphaFoldDB" id="A0A418WNX6"/>
<evidence type="ECO:0000256" key="7">
    <source>
        <dbReference type="ARBA" id="ARBA00022989"/>
    </source>
</evidence>
<comment type="caution">
    <text evidence="11">The sequence shown here is derived from an EMBL/GenBank/DDBJ whole genome shotgun (WGS) entry which is preliminary data.</text>
</comment>
<dbReference type="GO" id="GO:0015627">
    <property type="term" value="C:type II protein secretion system complex"/>
    <property type="evidence" value="ECO:0007669"/>
    <property type="project" value="UniProtKB-UniRule"/>
</dbReference>
<dbReference type="Gene3D" id="3.30.1300.30">
    <property type="entry name" value="GSPII I/J protein-like"/>
    <property type="match status" value="1"/>
</dbReference>
<feature type="transmembrane region" description="Helical" evidence="9">
    <location>
        <begin position="37"/>
        <end position="58"/>
    </location>
</feature>